<accession>A0ABQ6IXK9</accession>
<keyword evidence="1" id="KW-0472">Membrane</keyword>
<dbReference type="EMBL" id="BSUO01000001">
    <property type="protein sequence ID" value="GMA41429.1"/>
    <property type="molecule type" value="Genomic_DNA"/>
</dbReference>
<evidence type="ECO:0000313" key="2">
    <source>
        <dbReference type="EMBL" id="GMA41429.1"/>
    </source>
</evidence>
<keyword evidence="1" id="KW-0812">Transmembrane</keyword>
<comment type="caution">
    <text evidence="2">The sequence shown here is derived from an EMBL/GenBank/DDBJ whole genome shotgun (WGS) entry which is preliminary data.</text>
</comment>
<dbReference type="Proteomes" id="UP001157126">
    <property type="component" value="Unassembled WGS sequence"/>
</dbReference>
<reference evidence="3" key="1">
    <citation type="journal article" date="2019" name="Int. J. Syst. Evol. Microbiol.">
        <title>The Global Catalogue of Microorganisms (GCM) 10K type strain sequencing project: providing services to taxonomists for standard genome sequencing and annotation.</title>
        <authorList>
            <consortium name="The Broad Institute Genomics Platform"/>
            <consortium name="The Broad Institute Genome Sequencing Center for Infectious Disease"/>
            <person name="Wu L."/>
            <person name="Ma J."/>
        </authorList>
    </citation>
    <scope>NUCLEOTIDE SEQUENCE [LARGE SCALE GENOMIC DNA]</scope>
    <source>
        <strain evidence="3">NBRC 113072</strain>
    </source>
</reference>
<protein>
    <recommendedName>
        <fullName evidence="4">DUF2157 domain-containing protein</fullName>
    </recommendedName>
</protein>
<gene>
    <name evidence="2" type="ORF">GCM10025883_34740</name>
</gene>
<sequence length="147" mass="15039">MNDDTRHGITAQEAQAALDQASSTRVTTAKDLRTLARVTVGVGVAMALVLLLIRAAGDNPAVFVIGMGVYGAALAVLMWRSSRIGSAPRGFGKRYAAGIVGTTAAYGIGVALIAGREPAWALVIALAVLVVIPAVLAARSITKLATK</sequence>
<evidence type="ECO:0008006" key="4">
    <source>
        <dbReference type="Google" id="ProtNLM"/>
    </source>
</evidence>
<feature type="transmembrane region" description="Helical" evidence="1">
    <location>
        <begin position="95"/>
        <end position="113"/>
    </location>
</feature>
<evidence type="ECO:0000256" key="1">
    <source>
        <dbReference type="SAM" id="Phobius"/>
    </source>
</evidence>
<proteinExistence type="predicted"/>
<organism evidence="2 3">
    <name type="scientific">Mobilicoccus caccae</name>
    <dbReference type="NCBI Taxonomy" id="1859295"/>
    <lineage>
        <taxon>Bacteria</taxon>
        <taxon>Bacillati</taxon>
        <taxon>Actinomycetota</taxon>
        <taxon>Actinomycetes</taxon>
        <taxon>Micrococcales</taxon>
        <taxon>Dermatophilaceae</taxon>
        <taxon>Mobilicoccus</taxon>
    </lineage>
</organism>
<name>A0ABQ6IXK9_9MICO</name>
<feature type="transmembrane region" description="Helical" evidence="1">
    <location>
        <begin position="61"/>
        <end position="79"/>
    </location>
</feature>
<dbReference type="RefSeq" id="WP_284304977.1">
    <property type="nucleotide sequence ID" value="NZ_BSUO01000001.1"/>
</dbReference>
<feature type="transmembrane region" description="Helical" evidence="1">
    <location>
        <begin position="119"/>
        <end position="138"/>
    </location>
</feature>
<evidence type="ECO:0000313" key="3">
    <source>
        <dbReference type="Proteomes" id="UP001157126"/>
    </source>
</evidence>
<keyword evidence="3" id="KW-1185">Reference proteome</keyword>
<keyword evidence="1" id="KW-1133">Transmembrane helix</keyword>
<feature type="transmembrane region" description="Helical" evidence="1">
    <location>
        <begin position="35"/>
        <end position="55"/>
    </location>
</feature>